<proteinExistence type="predicted"/>
<keyword evidence="3" id="KW-0862">Zinc</keyword>
<keyword evidence="6" id="KW-0489">Methyltransferase</keyword>
<evidence type="ECO:0000256" key="2">
    <source>
        <dbReference type="ARBA" id="ARBA00022723"/>
    </source>
</evidence>
<evidence type="ECO:0000256" key="3">
    <source>
        <dbReference type="ARBA" id="ARBA00022833"/>
    </source>
</evidence>
<protein>
    <submittedName>
        <fullName evidence="6">5-methyltetrahydropteroyltriglutamate--homocysteine methyltransferase 2</fullName>
        <ecNumber evidence="6">2.1.1.14</ecNumber>
    </submittedName>
</protein>
<evidence type="ECO:0000259" key="5">
    <source>
        <dbReference type="Pfam" id="PF01717"/>
    </source>
</evidence>
<evidence type="ECO:0000256" key="1">
    <source>
        <dbReference type="ARBA" id="ARBA00001947"/>
    </source>
</evidence>
<name>A0A445G8H1_GLYSO</name>
<dbReference type="Gene3D" id="3.20.20.210">
    <property type="match status" value="1"/>
</dbReference>
<dbReference type="GO" id="GO:0032259">
    <property type="term" value="P:methylation"/>
    <property type="evidence" value="ECO:0007669"/>
    <property type="project" value="UniProtKB-KW"/>
</dbReference>
<gene>
    <name evidence="6" type="ORF">D0Y65_046253</name>
</gene>
<dbReference type="EMBL" id="QZWG01000017">
    <property type="protein sequence ID" value="RZB57495.1"/>
    <property type="molecule type" value="Genomic_DNA"/>
</dbReference>
<keyword evidence="4" id="KW-1133">Transmembrane helix</keyword>
<dbReference type="AlphaFoldDB" id="A0A445G8H1"/>
<dbReference type="SMR" id="A0A445G8H1"/>
<comment type="caution">
    <text evidence="6">The sequence shown here is derived from an EMBL/GenBank/DDBJ whole genome shotgun (WGS) entry which is preliminary data.</text>
</comment>
<keyword evidence="6" id="KW-0808">Transferase</keyword>
<keyword evidence="7" id="KW-1185">Reference proteome</keyword>
<organism evidence="6 7">
    <name type="scientific">Glycine soja</name>
    <name type="common">Wild soybean</name>
    <dbReference type="NCBI Taxonomy" id="3848"/>
    <lineage>
        <taxon>Eukaryota</taxon>
        <taxon>Viridiplantae</taxon>
        <taxon>Streptophyta</taxon>
        <taxon>Embryophyta</taxon>
        <taxon>Tracheophyta</taxon>
        <taxon>Spermatophyta</taxon>
        <taxon>Magnoliopsida</taxon>
        <taxon>eudicotyledons</taxon>
        <taxon>Gunneridae</taxon>
        <taxon>Pentapetalae</taxon>
        <taxon>rosids</taxon>
        <taxon>fabids</taxon>
        <taxon>Fabales</taxon>
        <taxon>Fabaceae</taxon>
        <taxon>Papilionoideae</taxon>
        <taxon>50 kb inversion clade</taxon>
        <taxon>NPAAA clade</taxon>
        <taxon>indigoferoid/millettioid clade</taxon>
        <taxon>Phaseoleae</taxon>
        <taxon>Glycine</taxon>
        <taxon>Glycine subgen. Soja</taxon>
    </lineage>
</organism>
<dbReference type="PANTHER" id="PTHR30519">
    <property type="entry name" value="5-METHYLTETRAHYDROPTEROYLTRIGLUTAMATE--HOMOCYSTEINE METHYLTRANSFERASE"/>
    <property type="match status" value="1"/>
</dbReference>
<reference evidence="6 7" key="1">
    <citation type="submission" date="2018-09" db="EMBL/GenBank/DDBJ databases">
        <title>A high-quality reference genome of wild soybean provides a powerful tool to mine soybean genomes.</title>
        <authorList>
            <person name="Xie M."/>
            <person name="Chung C.Y.L."/>
            <person name="Li M.-W."/>
            <person name="Wong F.-L."/>
            <person name="Chan T.-F."/>
            <person name="Lam H.-M."/>
        </authorList>
    </citation>
    <scope>NUCLEOTIDE SEQUENCE [LARGE SCALE GENOMIC DNA]</scope>
    <source>
        <strain evidence="7">cv. W05</strain>
        <tissue evidence="6">Hypocotyl of etiolated seedlings</tissue>
    </source>
</reference>
<dbReference type="FunFam" id="3.20.20.210:FF:000018">
    <property type="entry name" value="5-methyltetrahydropteroyltriglutamate--homocysteine methyltransferase 2"/>
    <property type="match status" value="1"/>
</dbReference>
<dbReference type="Proteomes" id="UP000289340">
    <property type="component" value="Chromosome 17"/>
</dbReference>
<dbReference type="SUPFAM" id="SSF51726">
    <property type="entry name" value="UROD/MetE-like"/>
    <property type="match status" value="1"/>
</dbReference>
<dbReference type="Pfam" id="PF01717">
    <property type="entry name" value="Meth_synt_2"/>
    <property type="match status" value="1"/>
</dbReference>
<keyword evidence="4" id="KW-0812">Transmembrane</keyword>
<keyword evidence="4" id="KW-0472">Membrane</keyword>
<feature type="transmembrane region" description="Helical" evidence="4">
    <location>
        <begin position="27"/>
        <end position="49"/>
    </location>
</feature>
<sequence length="174" mass="19078">MRTLGPSLASLAQSSWSLLSNALGGRIASLTLSLSLCLLTFLRFCALALNNHKIRIVTGIDLNNRYVPSGINNFVEASITIKNSRSDEKLLPVFHEGVKYGAGIGPGVYDIHFPRIPPTIETANKINKMLAVLEKNILWVKTDCGLKTRKYTKVKSALTNMVVAAKLIRNELAK</sequence>
<dbReference type="GO" id="GO:0008270">
    <property type="term" value="F:zinc ion binding"/>
    <property type="evidence" value="ECO:0007669"/>
    <property type="project" value="InterPro"/>
</dbReference>
<dbReference type="GO" id="GO:0003871">
    <property type="term" value="F:5-methyltetrahydropteroyltriglutamate-homocysteine S-methyltransferase activity"/>
    <property type="evidence" value="ECO:0007669"/>
    <property type="project" value="UniProtKB-EC"/>
</dbReference>
<dbReference type="EC" id="2.1.1.14" evidence="6"/>
<dbReference type="GO" id="GO:0009086">
    <property type="term" value="P:methionine biosynthetic process"/>
    <property type="evidence" value="ECO:0007669"/>
    <property type="project" value="InterPro"/>
</dbReference>
<feature type="domain" description="Cobalamin-independent methionine synthase MetE C-terminal/archaeal" evidence="5">
    <location>
        <begin position="70"/>
        <end position="166"/>
    </location>
</feature>
<evidence type="ECO:0000256" key="4">
    <source>
        <dbReference type="SAM" id="Phobius"/>
    </source>
</evidence>
<keyword evidence="2" id="KW-0479">Metal-binding</keyword>
<evidence type="ECO:0000313" key="7">
    <source>
        <dbReference type="Proteomes" id="UP000289340"/>
    </source>
</evidence>
<evidence type="ECO:0000313" key="6">
    <source>
        <dbReference type="EMBL" id="RZB57495.1"/>
    </source>
</evidence>
<dbReference type="InterPro" id="IPR038071">
    <property type="entry name" value="UROD/MetE-like_sf"/>
</dbReference>
<dbReference type="InterPro" id="IPR002629">
    <property type="entry name" value="Met_Synth_C/arc"/>
</dbReference>
<comment type="cofactor">
    <cofactor evidence="1">
        <name>Zn(2+)</name>
        <dbReference type="ChEBI" id="CHEBI:29105"/>
    </cofactor>
</comment>
<accession>A0A445G8H1</accession>